<dbReference type="InterPro" id="IPR011059">
    <property type="entry name" value="Metal-dep_hydrolase_composite"/>
</dbReference>
<keyword evidence="4" id="KW-1185">Reference proteome</keyword>
<feature type="domain" description="Amidohydrolase-related" evidence="2">
    <location>
        <begin position="119"/>
        <end position="473"/>
    </location>
</feature>
<dbReference type="Gene3D" id="2.30.40.10">
    <property type="entry name" value="Urease, subunit C, domain 1"/>
    <property type="match status" value="1"/>
</dbReference>
<dbReference type="Proteomes" id="UP001596107">
    <property type="component" value="Unassembled WGS sequence"/>
</dbReference>
<gene>
    <name evidence="3" type="ORF">ACFPOD_17195</name>
</gene>
<keyword evidence="1" id="KW-0472">Membrane</keyword>
<dbReference type="EMBL" id="JBHSNB010000004">
    <property type="protein sequence ID" value="MFC5586852.1"/>
    <property type="molecule type" value="Genomic_DNA"/>
</dbReference>
<protein>
    <submittedName>
        <fullName evidence="3">Amidohydrolase family protein</fullName>
    </submittedName>
</protein>
<evidence type="ECO:0000256" key="1">
    <source>
        <dbReference type="SAM" id="Phobius"/>
    </source>
</evidence>
<dbReference type="SUPFAM" id="SSF51556">
    <property type="entry name" value="Metallo-dependent hydrolases"/>
    <property type="match status" value="1"/>
</dbReference>
<dbReference type="InterPro" id="IPR032466">
    <property type="entry name" value="Metal_Hydrolase"/>
</dbReference>
<dbReference type="SUPFAM" id="SSF51338">
    <property type="entry name" value="Composite domain of metallo-dependent hydrolases"/>
    <property type="match status" value="2"/>
</dbReference>
<evidence type="ECO:0000313" key="3">
    <source>
        <dbReference type="EMBL" id="MFC5586852.1"/>
    </source>
</evidence>
<name>A0ABW0TCG2_9HYPH</name>
<dbReference type="CDD" id="cd01299">
    <property type="entry name" value="Met_dep_hydrolase_A"/>
    <property type="match status" value="1"/>
</dbReference>
<dbReference type="PANTHER" id="PTHR43135:SF3">
    <property type="entry name" value="ALPHA-D-RIBOSE 1-METHYLPHOSPHONATE 5-TRIPHOSPHATE DIPHOSPHATASE"/>
    <property type="match status" value="1"/>
</dbReference>
<dbReference type="PROSITE" id="PS51318">
    <property type="entry name" value="TAT"/>
    <property type="match status" value="1"/>
</dbReference>
<dbReference type="Gene3D" id="3.20.20.140">
    <property type="entry name" value="Metal-dependent hydrolases"/>
    <property type="match status" value="1"/>
</dbReference>
<reference evidence="4" key="1">
    <citation type="journal article" date="2019" name="Int. J. Syst. Evol. Microbiol.">
        <title>The Global Catalogue of Microorganisms (GCM) 10K type strain sequencing project: providing services to taxonomists for standard genome sequencing and annotation.</title>
        <authorList>
            <consortium name="The Broad Institute Genomics Platform"/>
            <consortium name="The Broad Institute Genome Sequencing Center for Infectious Disease"/>
            <person name="Wu L."/>
            <person name="Ma J."/>
        </authorList>
    </citation>
    <scope>NUCLEOTIDE SEQUENCE [LARGE SCALE GENOMIC DNA]</scope>
    <source>
        <strain evidence="4">JCM 3366</strain>
    </source>
</reference>
<dbReference type="InterPro" id="IPR051781">
    <property type="entry name" value="Metallo-dep_Hydrolase"/>
</dbReference>
<comment type="caution">
    <text evidence="3">The sequence shown here is derived from an EMBL/GenBank/DDBJ whole genome shotgun (WGS) entry which is preliminary data.</text>
</comment>
<dbReference type="InterPro" id="IPR006680">
    <property type="entry name" value="Amidohydro-rel"/>
</dbReference>
<evidence type="ECO:0000313" key="4">
    <source>
        <dbReference type="Proteomes" id="UP001596107"/>
    </source>
</evidence>
<keyword evidence="1" id="KW-0812">Transmembrane</keyword>
<dbReference type="PANTHER" id="PTHR43135">
    <property type="entry name" value="ALPHA-D-RIBOSE 1-METHYLPHOSPHONATE 5-TRIPHOSPHATE DIPHOSPHATASE"/>
    <property type="match status" value="1"/>
</dbReference>
<keyword evidence="1" id="KW-1133">Transmembrane helix</keyword>
<evidence type="ECO:0000259" key="2">
    <source>
        <dbReference type="Pfam" id="PF01979"/>
    </source>
</evidence>
<organism evidence="3 4">
    <name type="scientific">Nitratireductor kimnyeongensis</name>
    <dbReference type="NCBI Taxonomy" id="430679"/>
    <lineage>
        <taxon>Bacteria</taxon>
        <taxon>Pseudomonadati</taxon>
        <taxon>Pseudomonadota</taxon>
        <taxon>Alphaproteobacteria</taxon>
        <taxon>Hyphomicrobiales</taxon>
        <taxon>Phyllobacteriaceae</taxon>
        <taxon>Nitratireductor</taxon>
    </lineage>
</organism>
<dbReference type="Pfam" id="PF01979">
    <property type="entry name" value="Amidohydro_1"/>
    <property type="match status" value="1"/>
</dbReference>
<sequence length="485" mass="52444">MRFRIGKKYQHLVHGLNCACHSPEALNLLDRMEKGLSRRSVLRGIAASLAAPALGMVSPAFAQEPPRPILLKNVRIFDGRSAKLIDGKSVLIIGDRIAGLPGESETVGDAEIIDCGGRTLMPGMIDAHWHTILAGISQMTALTAQVPYVHLVAAEEAERTVLRGFTTVRDTGGPSFSIKRAIDENRIPGPRIYPSGAMVSQTSGHGDFRPLYELPRSAQTNLSHAEEAGISAIADGVPEVLRRVREQLMLGASQIKIMTGGGVASSYDPIDGLQFTEEEIRMAVAAATDWGTYVCAHVYTAKGIKRALAGGVRSIEHGQLADEEAARQMADTGAWWSIQPFLADEDANVYPSAEQREQQKMIAEGTVRAVELGKKFNIKMALGTDILFNPKATATQGKQLAKFARWYDNVDVLRMLTSGNAELLEMSGPRNPYAGKLGVIETEAYADVLLIDGNPLDDINLIADPATYIKLVLKSGRIHKNTLGA</sequence>
<dbReference type="RefSeq" id="WP_223022075.1">
    <property type="nucleotide sequence ID" value="NZ_CP078143.1"/>
</dbReference>
<proteinExistence type="predicted"/>
<feature type="transmembrane region" description="Helical" evidence="1">
    <location>
        <begin position="41"/>
        <end position="62"/>
    </location>
</feature>
<dbReference type="InterPro" id="IPR006311">
    <property type="entry name" value="TAT_signal"/>
</dbReference>
<accession>A0ABW0TCG2</accession>
<dbReference type="InterPro" id="IPR057744">
    <property type="entry name" value="OTAase-like"/>
</dbReference>